<dbReference type="Proteomes" id="UP000711407">
    <property type="component" value="Unassembled WGS sequence"/>
</dbReference>
<organism evidence="2 3">
    <name type="scientific">Candidatus Amulumruptor caecigallinarius</name>
    <dbReference type="NCBI Taxonomy" id="2109911"/>
    <lineage>
        <taxon>Bacteria</taxon>
        <taxon>Pseudomonadati</taxon>
        <taxon>Bacteroidota</taxon>
        <taxon>Bacteroidia</taxon>
        <taxon>Bacteroidales</taxon>
        <taxon>Muribaculaceae</taxon>
        <taxon>Candidatus Amulumruptor</taxon>
    </lineage>
</organism>
<comment type="caution">
    <text evidence="2">The sequence shown here is derived from an EMBL/GenBank/DDBJ whole genome shotgun (WGS) entry which is preliminary data.</text>
</comment>
<evidence type="ECO:0000313" key="2">
    <source>
        <dbReference type="EMBL" id="HJE38390.1"/>
    </source>
</evidence>
<evidence type="ECO:0000313" key="3">
    <source>
        <dbReference type="Proteomes" id="UP000711407"/>
    </source>
</evidence>
<reference evidence="2" key="2">
    <citation type="submission" date="2021-09" db="EMBL/GenBank/DDBJ databases">
        <authorList>
            <person name="Gilroy R."/>
        </authorList>
    </citation>
    <scope>NUCLEOTIDE SEQUENCE</scope>
    <source>
        <strain evidence="2">4100</strain>
    </source>
</reference>
<evidence type="ECO:0000256" key="1">
    <source>
        <dbReference type="SAM" id="MobiDB-lite"/>
    </source>
</evidence>
<reference evidence="2" key="1">
    <citation type="journal article" date="2021" name="PeerJ">
        <title>Extensive microbial diversity within the chicken gut microbiome revealed by metagenomics and culture.</title>
        <authorList>
            <person name="Gilroy R."/>
            <person name="Ravi A."/>
            <person name="Getino M."/>
            <person name="Pursley I."/>
            <person name="Horton D.L."/>
            <person name="Alikhan N.F."/>
            <person name="Baker D."/>
            <person name="Gharbi K."/>
            <person name="Hall N."/>
            <person name="Watson M."/>
            <person name="Adriaenssens E.M."/>
            <person name="Foster-Nyarko E."/>
            <person name="Jarju S."/>
            <person name="Secka A."/>
            <person name="Antonio M."/>
            <person name="Oren A."/>
            <person name="Chaudhuri R.R."/>
            <person name="La Ragione R."/>
            <person name="Hildebrand F."/>
            <person name="Pallen M.J."/>
        </authorList>
    </citation>
    <scope>NUCLEOTIDE SEQUENCE</scope>
    <source>
        <strain evidence="2">4100</strain>
    </source>
</reference>
<feature type="compositionally biased region" description="Basic residues" evidence="1">
    <location>
        <begin position="163"/>
        <end position="176"/>
    </location>
</feature>
<sequence length="193" mass="21793">METKGKKRKRGGRKWDKRVSRKFYGYLCRQIEIAASLCKEIREDAVRECVNFYIDSGLVICKINVAERVVFTLLQPQIDKAMLRSLRARMAAMRRRESKKAAAEEESGMTAGSETNADDGAESLVTPDAATETASDAEQTATQTATLRDDKRARRREAAMARRFIKHQKRLARRIKTAGQSISSLDTSKESPY</sequence>
<dbReference type="EMBL" id="DYXT01000010">
    <property type="protein sequence ID" value="HJE38390.1"/>
    <property type="molecule type" value="Genomic_DNA"/>
</dbReference>
<proteinExistence type="predicted"/>
<name>A0A921E735_9BACT</name>
<feature type="region of interest" description="Disordered" evidence="1">
    <location>
        <begin position="95"/>
        <end position="193"/>
    </location>
</feature>
<gene>
    <name evidence="2" type="ORF">K8V47_01310</name>
</gene>
<feature type="compositionally biased region" description="Polar residues" evidence="1">
    <location>
        <begin position="132"/>
        <end position="146"/>
    </location>
</feature>
<protein>
    <submittedName>
        <fullName evidence="2">Uncharacterized protein</fullName>
    </submittedName>
</protein>
<dbReference type="AlphaFoldDB" id="A0A921E735"/>
<feature type="compositionally biased region" description="Basic and acidic residues" evidence="1">
    <location>
        <begin position="147"/>
        <end position="160"/>
    </location>
</feature>
<accession>A0A921E735</accession>